<dbReference type="Proteomes" id="UP001485043">
    <property type="component" value="Unassembled WGS sequence"/>
</dbReference>
<feature type="region of interest" description="Disordered" evidence="1">
    <location>
        <begin position="60"/>
        <end position="100"/>
    </location>
</feature>
<evidence type="ECO:0000313" key="4">
    <source>
        <dbReference type="Proteomes" id="UP001485043"/>
    </source>
</evidence>
<protein>
    <recommendedName>
        <fullName evidence="2">YqaJ viral recombinase domain-containing protein</fullName>
    </recommendedName>
</protein>
<dbReference type="InterPro" id="IPR011335">
    <property type="entry name" value="Restrct_endonuc-II-like"/>
</dbReference>
<dbReference type="InterPro" id="IPR051703">
    <property type="entry name" value="NF-kappa-B_Signaling_Reg"/>
</dbReference>
<name>A0AAW1T1N1_9CHLO</name>
<dbReference type="PANTHER" id="PTHR46609">
    <property type="entry name" value="EXONUCLEASE, PHAGE-TYPE/RECB, C-TERMINAL DOMAIN-CONTAINING PROTEIN"/>
    <property type="match status" value="1"/>
</dbReference>
<dbReference type="PANTHER" id="PTHR46609:SF6">
    <property type="entry name" value="EXONUCLEASE, PHAGE-TYPE_RECB, C-TERMINAL DOMAIN-CONTAINING PROTEIN-RELATED"/>
    <property type="match status" value="1"/>
</dbReference>
<keyword evidence="4" id="KW-1185">Reference proteome</keyword>
<dbReference type="InterPro" id="IPR011604">
    <property type="entry name" value="PDDEXK-like_dom_sf"/>
</dbReference>
<evidence type="ECO:0000259" key="2">
    <source>
        <dbReference type="Pfam" id="PF09588"/>
    </source>
</evidence>
<sequence length="494" mass="53627">MAGFGVYVSADMPARARLVQQTLHLIASQLNLEPATVLAKAQPPIPGVASVAARLSQPPISSTAADSATSVETGLARPDTEPSPQASAQPQGQPPSETALTPMKAGLAHLVFEPGRSWSMPAEPSRLVMALQQRALTRRPREERPPSRQDDEISLGSDDGVAVRSVEEALELEGAGPLRPLPLSALAAAESPSGSLMALGSSTVRLKGKEANQDTLAFKKDFAVAAAEFAAKSSPGGRKRIQPGAQLSPEWHKLRDSRLTASTFGNALGFWPEGRESLWEEKLGLKEKFKGNAATAWGTRRESSALGRYTELTGRSVESCSFKVLRDDEVHGWLGASPDGLIDGFEANSGGSQIPCGDGPGILEIKCPWNRGNIATARPYEYAPFYYMPQVQGLMDMFDREWCHLYCWTQTGSTIFCIQRDRQYWLRCFEVLAEFWWAHVIPAKHAIALGTETDLDTLRPGADHMATGDLKQASIRMAKKAISMQFTAEQVPCR</sequence>
<proteinExistence type="predicted"/>
<evidence type="ECO:0000256" key="1">
    <source>
        <dbReference type="SAM" id="MobiDB-lite"/>
    </source>
</evidence>
<dbReference type="CDD" id="cd22343">
    <property type="entry name" value="PDDEXK_lambda_exonuclease-like"/>
    <property type="match status" value="1"/>
</dbReference>
<dbReference type="InterPro" id="IPR019080">
    <property type="entry name" value="YqaJ_viral_recombinase"/>
</dbReference>
<feature type="compositionally biased region" description="Polar residues" evidence="1">
    <location>
        <begin position="60"/>
        <end position="72"/>
    </location>
</feature>
<evidence type="ECO:0000313" key="3">
    <source>
        <dbReference type="EMBL" id="KAK9863175.1"/>
    </source>
</evidence>
<gene>
    <name evidence="3" type="ORF">WJX84_006084</name>
</gene>
<feature type="compositionally biased region" description="Low complexity" evidence="1">
    <location>
        <begin position="82"/>
        <end position="96"/>
    </location>
</feature>
<feature type="compositionally biased region" description="Basic and acidic residues" evidence="1">
    <location>
        <begin position="139"/>
        <end position="151"/>
    </location>
</feature>
<accession>A0AAW1T1N1</accession>
<dbReference type="EMBL" id="JALJOV010000506">
    <property type="protein sequence ID" value="KAK9863175.1"/>
    <property type="molecule type" value="Genomic_DNA"/>
</dbReference>
<dbReference type="GO" id="GO:0006281">
    <property type="term" value="P:DNA repair"/>
    <property type="evidence" value="ECO:0007669"/>
    <property type="project" value="UniProtKB-ARBA"/>
</dbReference>
<organism evidence="3 4">
    <name type="scientific">Apatococcus fuscideae</name>
    <dbReference type="NCBI Taxonomy" id="2026836"/>
    <lineage>
        <taxon>Eukaryota</taxon>
        <taxon>Viridiplantae</taxon>
        <taxon>Chlorophyta</taxon>
        <taxon>core chlorophytes</taxon>
        <taxon>Trebouxiophyceae</taxon>
        <taxon>Chlorellales</taxon>
        <taxon>Chlorellaceae</taxon>
        <taxon>Apatococcus</taxon>
    </lineage>
</organism>
<dbReference type="AlphaFoldDB" id="A0AAW1T1N1"/>
<dbReference type="Pfam" id="PF09588">
    <property type="entry name" value="YqaJ"/>
    <property type="match status" value="1"/>
</dbReference>
<feature type="domain" description="YqaJ viral recombinase" evidence="2">
    <location>
        <begin position="250"/>
        <end position="395"/>
    </location>
</feature>
<dbReference type="SUPFAM" id="SSF52980">
    <property type="entry name" value="Restriction endonuclease-like"/>
    <property type="match status" value="1"/>
</dbReference>
<dbReference type="Gene3D" id="3.90.320.10">
    <property type="match status" value="1"/>
</dbReference>
<feature type="region of interest" description="Disordered" evidence="1">
    <location>
        <begin position="136"/>
        <end position="159"/>
    </location>
</feature>
<comment type="caution">
    <text evidence="3">The sequence shown here is derived from an EMBL/GenBank/DDBJ whole genome shotgun (WGS) entry which is preliminary data.</text>
</comment>
<reference evidence="3 4" key="1">
    <citation type="journal article" date="2024" name="Nat. Commun.">
        <title>Phylogenomics reveals the evolutionary origins of lichenization in chlorophyte algae.</title>
        <authorList>
            <person name="Puginier C."/>
            <person name="Libourel C."/>
            <person name="Otte J."/>
            <person name="Skaloud P."/>
            <person name="Haon M."/>
            <person name="Grisel S."/>
            <person name="Petersen M."/>
            <person name="Berrin J.G."/>
            <person name="Delaux P.M."/>
            <person name="Dal Grande F."/>
            <person name="Keller J."/>
        </authorList>
    </citation>
    <scope>NUCLEOTIDE SEQUENCE [LARGE SCALE GENOMIC DNA]</scope>
    <source>
        <strain evidence="3 4">SAG 2523</strain>
    </source>
</reference>